<proteinExistence type="predicted"/>
<organism evidence="1 2">
    <name type="scientific">Clitoria ternatea</name>
    <name type="common">Butterfly pea</name>
    <dbReference type="NCBI Taxonomy" id="43366"/>
    <lineage>
        <taxon>Eukaryota</taxon>
        <taxon>Viridiplantae</taxon>
        <taxon>Streptophyta</taxon>
        <taxon>Embryophyta</taxon>
        <taxon>Tracheophyta</taxon>
        <taxon>Spermatophyta</taxon>
        <taxon>Magnoliopsida</taxon>
        <taxon>eudicotyledons</taxon>
        <taxon>Gunneridae</taxon>
        <taxon>Pentapetalae</taxon>
        <taxon>rosids</taxon>
        <taxon>fabids</taxon>
        <taxon>Fabales</taxon>
        <taxon>Fabaceae</taxon>
        <taxon>Papilionoideae</taxon>
        <taxon>50 kb inversion clade</taxon>
        <taxon>NPAAA clade</taxon>
        <taxon>indigoferoid/millettioid clade</taxon>
        <taxon>Phaseoleae</taxon>
        <taxon>Clitoria</taxon>
    </lineage>
</organism>
<dbReference type="Proteomes" id="UP001359559">
    <property type="component" value="Unassembled WGS sequence"/>
</dbReference>
<dbReference type="AlphaFoldDB" id="A0AAN9PTK8"/>
<protein>
    <submittedName>
        <fullName evidence="1">Uncharacterized protein</fullName>
    </submittedName>
</protein>
<sequence length="153" mass="16884">MAPSLAHQIGNLAKRLWDACINTSSISLFGRIHSLLETWRSLLYKRINYVPGVTLSGHSHDSVASRLTLKPFFSWTRPSQTGNLMLLLIQQVGAPTIPMPASTLASFDLEDHQVIYFVDSGLESTFALPDVVATYADVFYPYSAQALLINSKA</sequence>
<keyword evidence="2" id="KW-1185">Reference proteome</keyword>
<reference evidence="1 2" key="1">
    <citation type="submission" date="2024-01" db="EMBL/GenBank/DDBJ databases">
        <title>The genomes of 5 underutilized Papilionoideae crops provide insights into root nodulation and disease resistance.</title>
        <authorList>
            <person name="Yuan L."/>
        </authorList>
    </citation>
    <scope>NUCLEOTIDE SEQUENCE [LARGE SCALE GENOMIC DNA]</scope>
    <source>
        <strain evidence="1">LY-2023</strain>
        <tissue evidence="1">Leaf</tissue>
    </source>
</reference>
<comment type="caution">
    <text evidence="1">The sequence shown here is derived from an EMBL/GenBank/DDBJ whole genome shotgun (WGS) entry which is preliminary data.</text>
</comment>
<accession>A0AAN9PTK8</accession>
<evidence type="ECO:0000313" key="2">
    <source>
        <dbReference type="Proteomes" id="UP001359559"/>
    </source>
</evidence>
<name>A0AAN9PTK8_CLITE</name>
<evidence type="ECO:0000313" key="1">
    <source>
        <dbReference type="EMBL" id="KAK7309484.1"/>
    </source>
</evidence>
<dbReference type="EMBL" id="JAYKXN010000002">
    <property type="protein sequence ID" value="KAK7309484.1"/>
    <property type="molecule type" value="Genomic_DNA"/>
</dbReference>
<gene>
    <name evidence="1" type="ORF">RJT34_06243</name>
</gene>